<keyword evidence="2" id="KW-1185">Reference proteome</keyword>
<organism evidence="1 2">
    <name type="scientific">Tritrichomonas foetus</name>
    <dbReference type="NCBI Taxonomy" id="1144522"/>
    <lineage>
        <taxon>Eukaryota</taxon>
        <taxon>Metamonada</taxon>
        <taxon>Parabasalia</taxon>
        <taxon>Tritrichomonadida</taxon>
        <taxon>Tritrichomonadidae</taxon>
        <taxon>Tritrichomonas</taxon>
    </lineage>
</organism>
<dbReference type="Gene3D" id="1.25.10.10">
    <property type="entry name" value="Leucine-rich Repeat Variant"/>
    <property type="match status" value="2"/>
</dbReference>
<dbReference type="AlphaFoldDB" id="A0A1J4KEQ5"/>
<dbReference type="InterPro" id="IPR011989">
    <property type="entry name" value="ARM-like"/>
</dbReference>
<dbReference type="Proteomes" id="UP000179807">
    <property type="component" value="Unassembled WGS sequence"/>
</dbReference>
<name>A0A1J4KEQ5_9EUKA</name>
<gene>
    <name evidence="1" type="ORF">TRFO_23314</name>
</gene>
<protein>
    <recommendedName>
        <fullName evidence="3">Importin N-terminal domain-containing protein</fullName>
    </recommendedName>
</protein>
<dbReference type="VEuPathDB" id="TrichDB:TRFO_23314"/>
<dbReference type="GeneID" id="94837785"/>
<comment type="caution">
    <text evidence="1">The sequence shown here is derived from an EMBL/GenBank/DDBJ whole genome shotgun (WGS) entry which is preliminary data.</text>
</comment>
<evidence type="ECO:0000313" key="2">
    <source>
        <dbReference type="Proteomes" id="UP000179807"/>
    </source>
</evidence>
<accession>A0A1J4KEQ5</accession>
<dbReference type="RefSeq" id="XP_068361372.1">
    <property type="nucleotide sequence ID" value="XM_068503081.1"/>
</dbReference>
<sequence length="924" mass="105953">MTATPEQILQLIQSFSSNIPEQINAANAALLQVNSNPEYFIIYCNFLENSQQPLVIQHSLTAIYRYFMQFPIHSFSQFIPRLKELLFRLIQSPNPIQTKLFACDIVSKLSDSQMAPELSGFISQCIQTPELLICAFRLLKESYLSLPNYEEIVSDLLNLFIQSLNSQNEEIILSANSFFEKFMFNIDNEEDLDNPALFSALSGALIQSIQQNKANIVTSIIKIVTSFFDPYFVFFKDKYSQQFFQFAYEAIPNSEISPEIRVILHQIFEDGIKSEMLPDIFSAVKISITLSLELCSQERSGLIDESLYFNSSFFNDITTLDPSIDCFNFFIDLVNTLISQNNPVSIQIAIITLSSVIENFGQFLYTIRELLTQFIQNGLGQPDKLINLATNTLICTIAITDFNILRPISDNIVSWILQHISENLKYFETLYLLLVNLHEIPNQLHDILKLCIPLSVHPHSFELRSIAVQCIGASLKYYRDDEESIFQNLPINQLLQDLEIRCNVIEMISLIIKSFPLSIRSMLPQIFALFEVTDDYSLNAEMCICVRKLIKHFLNTCQQFNQIVSSLVNNIDKCPLNLNTDEYQRMNFENLFLMAEVYHQYGVNLVSENVLNLIIRNLEGSYDDTANFALQIISDKISDSNVILQNDTLSLSYHNQLLLIENYGIGTSLNSLLENIFSDLNNGQLFSSLFKLINEIIVQTHSIPDPIIQLLNTEFDENFVNLDDIILSFTYLAVFIQPQLLPNALTKIFNHLNSSNPRLQLSLINSLNLILLNHKSILNNEVFSTNLENISTHIQKIIENPFSNRDLRDSAIALFLLSHDYNCELNVIKNLLSMISFHKFNESYIAVFNATIKCFQADQTSFQNEMLKSATFALSLRNYHWNKLNDEVKAIMKQFISQVPPNVFSSCVRHNEQKIQIILSRVNE</sequence>
<dbReference type="InterPro" id="IPR016024">
    <property type="entry name" value="ARM-type_fold"/>
</dbReference>
<evidence type="ECO:0008006" key="3">
    <source>
        <dbReference type="Google" id="ProtNLM"/>
    </source>
</evidence>
<proteinExistence type="predicted"/>
<dbReference type="EMBL" id="MLAK01000673">
    <property type="protein sequence ID" value="OHT08236.1"/>
    <property type="molecule type" value="Genomic_DNA"/>
</dbReference>
<evidence type="ECO:0000313" key="1">
    <source>
        <dbReference type="EMBL" id="OHT08236.1"/>
    </source>
</evidence>
<dbReference type="SUPFAM" id="SSF48371">
    <property type="entry name" value="ARM repeat"/>
    <property type="match status" value="1"/>
</dbReference>
<reference evidence="1" key="1">
    <citation type="submission" date="2016-10" db="EMBL/GenBank/DDBJ databases">
        <authorList>
            <person name="Benchimol M."/>
            <person name="Almeida L.G."/>
            <person name="Vasconcelos A.T."/>
            <person name="Perreira-Neves A."/>
            <person name="Rosa I.A."/>
            <person name="Tasca T."/>
            <person name="Bogo M.R."/>
            <person name="de Souza W."/>
        </authorList>
    </citation>
    <scope>NUCLEOTIDE SEQUENCE [LARGE SCALE GENOMIC DNA]</scope>
    <source>
        <strain evidence="1">K</strain>
    </source>
</reference>